<dbReference type="SUPFAM" id="SSF116726">
    <property type="entry name" value="TrkA C-terminal domain-like"/>
    <property type="match status" value="1"/>
</dbReference>
<dbReference type="Gene3D" id="3.40.50.720">
    <property type="entry name" value="NAD(P)-binding Rossmann-like Domain"/>
    <property type="match status" value="1"/>
</dbReference>
<evidence type="ECO:0000313" key="9">
    <source>
        <dbReference type="EMBL" id="SDE37327.1"/>
    </source>
</evidence>
<keyword evidence="3" id="KW-0633">Potassium transport</keyword>
<dbReference type="Gene3D" id="3.30.70.1450">
    <property type="entry name" value="Regulator of K+ conductance, C-terminal domain"/>
    <property type="match status" value="1"/>
</dbReference>
<dbReference type="Pfam" id="PF02254">
    <property type="entry name" value="TrkA_N"/>
    <property type="match status" value="1"/>
</dbReference>
<evidence type="ECO:0000256" key="2">
    <source>
        <dbReference type="ARBA" id="ARBA00022448"/>
    </source>
</evidence>
<dbReference type="AlphaFoldDB" id="A0A1G7CDC0"/>
<evidence type="ECO:0000256" key="1">
    <source>
        <dbReference type="ARBA" id="ARBA00017378"/>
    </source>
</evidence>
<dbReference type="SUPFAM" id="SSF51735">
    <property type="entry name" value="NAD(P)-binding Rossmann-fold domains"/>
    <property type="match status" value="1"/>
</dbReference>
<organism evidence="9 10">
    <name type="scientific">Auraticoccus monumenti</name>
    <dbReference type="NCBI Taxonomy" id="675864"/>
    <lineage>
        <taxon>Bacteria</taxon>
        <taxon>Bacillati</taxon>
        <taxon>Actinomycetota</taxon>
        <taxon>Actinomycetes</taxon>
        <taxon>Propionibacteriales</taxon>
        <taxon>Propionibacteriaceae</taxon>
        <taxon>Auraticoccus</taxon>
    </lineage>
</organism>
<accession>A0A1G7CDC0</accession>
<dbReference type="InterPro" id="IPR006037">
    <property type="entry name" value="RCK_C"/>
</dbReference>
<dbReference type="PRINTS" id="PR00335">
    <property type="entry name" value="KUPTAKETRKA"/>
</dbReference>
<protein>
    <recommendedName>
        <fullName evidence="1">Trk system potassium uptake protein TrkA</fullName>
    </recommendedName>
</protein>
<dbReference type="STRING" id="675864.SAMN04489747_3236"/>
<evidence type="ECO:0000256" key="3">
    <source>
        <dbReference type="ARBA" id="ARBA00022538"/>
    </source>
</evidence>
<evidence type="ECO:0000259" key="8">
    <source>
        <dbReference type="PROSITE" id="PS51202"/>
    </source>
</evidence>
<dbReference type="GO" id="GO:0015079">
    <property type="term" value="F:potassium ion transmembrane transporter activity"/>
    <property type="evidence" value="ECO:0007669"/>
    <property type="project" value="InterPro"/>
</dbReference>
<dbReference type="RefSeq" id="WP_090594949.1">
    <property type="nucleotide sequence ID" value="NZ_LT629688.1"/>
</dbReference>
<feature type="domain" description="RCK C-terminal" evidence="8">
    <location>
        <begin position="137"/>
        <end position="218"/>
    </location>
</feature>
<dbReference type="PROSITE" id="PS51202">
    <property type="entry name" value="RCK_C"/>
    <property type="match status" value="1"/>
</dbReference>
<proteinExistence type="predicted"/>
<dbReference type="InterPro" id="IPR036291">
    <property type="entry name" value="NAD(P)-bd_dom_sf"/>
</dbReference>
<dbReference type="PROSITE" id="PS51201">
    <property type="entry name" value="RCK_N"/>
    <property type="match status" value="1"/>
</dbReference>
<name>A0A1G7CDC0_9ACTN</name>
<evidence type="ECO:0000256" key="5">
    <source>
        <dbReference type="ARBA" id="ARBA00023027"/>
    </source>
</evidence>
<dbReference type="InterPro" id="IPR050721">
    <property type="entry name" value="Trk_Ktr_HKT_K-transport"/>
</dbReference>
<keyword evidence="5" id="KW-0520">NAD</keyword>
<dbReference type="PANTHER" id="PTHR43833">
    <property type="entry name" value="POTASSIUM CHANNEL PROTEIN 2-RELATED-RELATED"/>
    <property type="match status" value="1"/>
</dbReference>
<sequence length="232" mass="24886">MRVAIAGAGNVGRSIASELLANGHQVLLIDRDPRAIKTESVPDAEWLLADACELSSLEEAGLDSCDAAIAATGDDKVNLVHSLLAKTEFGVPRTVGRVNHPRNEWMFDDLWGVDVAVSTPRLMCALVEEAVTVGDLVRLFQFRKGNSNLVEMTLPDDSPAVGQRVGALTFPPAVVLVAIIRDGRATAPQRDAALEGGDELLFVTDPEHERELAELLTPNHVRPSVIDNTVGI</sequence>
<dbReference type="InterPro" id="IPR036721">
    <property type="entry name" value="RCK_C_sf"/>
</dbReference>
<evidence type="ECO:0000259" key="7">
    <source>
        <dbReference type="PROSITE" id="PS51201"/>
    </source>
</evidence>
<dbReference type="OrthoDB" id="9775180at2"/>
<dbReference type="Proteomes" id="UP000198546">
    <property type="component" value="Chromosome i"/>
</dbReference>
<keyword evidence="10" id="KW-1185">Reference proteome</keyword>
<evidence type="ECO:0000313" key="10">
    <source>
        <dbReference type="Proteomes" id="UP000198546"/>
    </source>
</evidence>
<dbReference type="PANTHER" id="PTHR43833:SF5">
    <property type="entry name" value="TRK SYSTEM POTASSIUM UPTAKE PROTEIN TRKA"/>
    <property type="match status" value="1"/>
</dbReference>
<evidence type="ECO:0000256" key="6">
    <source>
        <dbReference type="ARBA" id="ARBA00023065"/>
    </source>
</evidence>
<reference evidence="9 10" key="1">
    <citation type="submission" date="2016-10" db="EMBL/GenBank/DDBJ databases">
        <authorList>
            <person name="de Groot N.N."/>
        </authorList>
    </citation>
    <scope>NUCLEOTIDE SEQUENCE [LARGE SCALE GENOMIC DNA]</scope>
    <source>
        <strain evidence="9 10">MON 2.2</strain>
    </source>
</reference>
<keyword evidence="6" id="KW-0406">Ion transport</keyword>
<feature type="domain" description="RCK N-terminal" evidence="7">
    <location>
        <begin position="1"/>
        <end position="117"/>
    </location>
</feature>
<evidence type="ECO:0000256" key="4">
    <source>
        <dbReference type="ARBA" id="ARBA00022958"/>
    </source>
</evidence>
<gene>
    <name evidence="9" type="ORF">SAMN04489747_3236</name>
</gene>
<dbReference type="EMBL" id="LT629688">
    <property type="protein sequence ID" value="SDE37327.1"/>
    <property type="molecule type" value="Genomic_DNA"/>
</dbReference>
<dbReference type="GO" id="GO:0005886">
    <property type="term" value="C:plasma membrane"/>
    <property type="evidence" value="ECO:0007669"/>
    <property type="project" value="InterPro"/>
</dbReference>
<dbReference type="InterPro" id="IPR006036">
    <property type="entry name" value="K_uptake_TrkA"/>
</dbReference>
<dbReference type="Pfam" id="PF02080">
    <property type="entry name" value="TrkA_C"/>
    <property type="match status" value="1"/>
</dbReference>
<dbReference type="InterPro" id="IPR003148">
    <property type="entry name" value="RCK_N"/>
</dbReference>
<keyword evidence="2" id="KW-0813">Transport</keyword>
<keyword evidence="4" id="KW-0630">Potassium</keyword>